<dbReference type="Proteomes" id="UP000187059">
    <property type="component" value="Chromosome"/>
</dbReference>
<gene>
    <name evidence="2" type="ORF">Ga0080574_TMP3213</name>
</gene>
<dbReference type="EMBL" id="CP015093">
    <property type="protein sequence ID" value="APZ53547.1"/>
    <property type="molecule type" value="Genomic_DNA"/>
</dbReference>
<keyword evidence="1" id="KW-1133">Transmembrane helix</keyword>
<evidence type="ECO:0000313" key="2">
    <source>
        <dbReference type="EMBL" id="APZ53547.1"/>
    </source>
</evidence>
<dbReference type="AlphaFoldDB" id="A0A1P8UVW9"/>
<reference evidence="2 3" key="1">
    <citation type="submission" date="2016-04" db="EMBL/GenBank/DDBJ databases">
        <title>Deep-sea bacteria in the southern Pacific.</title>
        <authorList>
            <person name="Tang K."/>
        </authorList>
    </citation>
    <scope>NUCLEOTIDE SEQUENCE [LARGE SCALE GENOMIC DNA]</scope>
    <source>
        <strain evidence="2 3">JLT2014</strain>
    </source>
</reference>
<feature type="transmembrane region" description="Helical" evidence="1">
    <location>
        <begin position="42"/>
        <end position="60"/>
    </location>
</feature>
<feature type="transmembrane region" description="Helical" evidence="1">
    <location>
        <begin position="18"/>
        <end position="36"/>
    </location>
</feature>
<keyword evidence="3" id="KW-1185">Reference proteome</keyword>
<dbReference type="OrthoDB" id="7862519at2"/>
<keyword evidence="1" id="KW-0812">Transmembrane</keyword>
<organism evidence="2 3">
    <name type="scientific">Salipiger abyssi</name>
    <dbReference type="NCBI Taxonomy" id="1250539"/>
    <lineage>
        <taxon>Bacteria</taxon>
        <taxon>Pseudomonadati</taxon>
        <taxon>Pseudomonadota</taxon>
        <taxon>Alphaproteobacteria</taxon>
        <taxon>Rhodobacterales</taxon>
        <taxon>Roseobacteraceae</taxon>
        <taxon>Salipiger</taxon>
    </lineage>
</organism>
<evidence type="ECO:0000256" key="1">
    <source>
        <dbReference type="SAM" id="Phobius"/>
    </source>
</evidence>
<accession>A0A1P8UVW9</accession>
<sequence>MTDGEIIARVKATGPRRAIGVGALGALGLLLLWLAVTEPPSGLHWQLFLVLLGAGALWMAQLMWRATGHTLLLTEEMLCDSTGAVLARVEEIEKVDRSMFAMKPSNGFLVRLRTPAPRAWQPGLWWRLGRRLAVGGVTAGRDTKPMADALALLVARRDGALPLD</sequence>
<protein>
    <submittedName>
        <fullName evidence="2">Uncharacterized protein</fullName>
    </submittedName>
</protein>
<dbReference type="STRING" id="1250539.Ga0080574_TMP3213"/>
<dbReference type="RefSeq" id="WP_083716872.1">
    <property type="nucleotide sequence ID" value="NZ_CP015093.1"/>
</dbReference>
<evidence type="ECO:0000313" key="3">
    <source>
        <dbReference type="Proteomes" id="UP000187059"/>
    </source>
</evidence>
<dbReference type="KEGG" id="paby:Ga0080574_TMP3213"/>
<keyword evidence="1" id="KW-0472">Membrane</keyword>
<proteinExistence type="predicted"/>
<name>A0A1P8UVW9_9RHOB</name>